<dbReference type="EMBL" id="JASGBP010000001">
    <property type="protein sequence ID" value="MDI9256286.1"/>
    <property type="molecule type" value="Genomic_DNA"/>
</dbReference>
<feature type="transmembrane region" description="Helical" evidence="1">
    <location>
        <begin position="54"/>
        <end position="73"/>
    </location>
</feature>
<evidence type="ECO:0000313" key="3">
    <source>
        <dbReference type="Proteomes" id="UP001230035"/>
    </source>
</evidence>
<sequence>MMENSNTIKIYAGTRNWYELALAAIFYTVTAYTVLLLLYYLTFAFNGKEATLKLFDFFYLGLPSLASALAFSVTKDIEIENNSSIISYYKVGPFTKTVKTSTLAFEYVSVFQETKGIFQTNLWYKGNKHYKMYEFEVKADAFKFATLVSDKLNIDLLDATERGNNKWVEKT</sequence>
<gene>
    <name evidence="2" type="ORF">QHT84_02525</name>
</gene>
<organism evidence="2 3">
    <name type="scientific">Flavobacterium sedimenticola</name>
    <dbReference type="NCBI Taxonomy" id="3043286"/>
    <lineage>
        <taxon>Bacteria</taxon>
        <taxon>Pseudomonadati</taxon>
        <taxon>Bacteroidota</taxon>
        <taxon>Flavobacteriia</taxon>
        <taxon>Flavobacteriales</taxon>
        <taxon>Flavobacteriaceae</taxon>
        <taxon>Flavobacterium</taxon>
    </lineage>
</organism>
<keyword evidence="1" id="KW-0812">Transmembrane</keyword>
<protein>
    <submittedName>
        <fullName evidence="2">Uncharacterized protein</fullName>
    </submittedName>
</protein>
<evidence type="ECO:0000256" key="1">
    <source>
        <dbReference type="SAM" id="Phobius"/>
    </source>
</evidence>
<name>A0ABT6XMG7_9FLAO</name>
<dbReference type="Proteomes" id="UP001230035">
    <property type="component" value="Unassembled WGS sequence"/>
</dbReference>
<reference evidence="2 3" key="1">
    <citation type="submission" date="2023-05" db="EMBL/GenBank/DDBJ databases">
        <title>Flavobacterium sedimenti sp. nov., isolated from the sediment.</title>
        <authorList>
            <person name="Wu N."/>
        </authorList>
    </citation>
    <scope>NUCLEOTIDE SEQUENCE [LARGE SCALE GENOMIC DNA]</scope>
    <source>
        <strain evidence="2 3">YZ-48</strain>
    </source>
</reference>
<feature type="transmembrane region" description="Helical" evidence="1">
    <location>
        <begin position="20"/>
        <end position="42"/>
    </location>
</feature>
<comment type="caution">
    <text evidence="2">The sequence shown here is derived from an EMBL/GenBank/DDBJ whole genome shotgun (WGS) entry which is preliminary data.</text>
</comment>
<evidence type="ECO:0000313" key="2">
    <source>
        <dbReference type="EMBL" id="MDI9256286.1"/>
    </source>
</evidence>
<keyword evidence="1" id="KW-0472">Membrane</keyword>
<proteinExistence type="predicted"/>
<keyword evidence="3" id="KW-1185">Reference proteome</keyword>
<accession>A0ABT6XMG7</accession>
<keyword evidence="1" id="KW-1133">Transmembrane helix</keyword>